<dbReference type="PRINTS" id="PR00413">
    <property type="entry name" value="HADHALOGNASE"/>
</dbReference>
<evidence type="ECO:0000313" key="2">
    <source>
        <dbReference type="EMBL" id="RVU96291.1"/>
    </source>
</evidence>
<evidence type="ECO:0000313" key="1">
    <source>
        <dbReference type="EMBL" id="MDT2401959.1"/>
    </source>
</evidence>
<dbReference type="InterPro" id="IPR041492">
    <property type="entry name" value="HAD_2"/>
</dbReference>
<dbReference type="AlphaFoldDB" id="A0A2N8PY83"/>
<dbReference type="Proteomes" id="UP001260773">
    <property type="component" value="Unassembled WGS sequence"/>
</dbReference>
<dbReference type="EMBL" id="RYZS01000001">
    <property type="protein sequence ID" value="RVU96291.1"/>
    <property type="molecule type" value="Genomic_DNA"/>
</dbReference>
<dbReference type="PANTHER" id="PTHR18901">
    <property type="entry name" value="2-DEOXYGLUCOSE-6-PHOSPHATE PHOSPHATASE 2"/>
    <property type="match status" value="1"/>
</dbReference>
<dbReference type="SFLD" id="SFLDG01135">
    <property type="entry name" value="C1.5.6:_HAD__Beta-PGM__Phospha"/>
    <property type="match status" value="1"/>
</dbReference>
<evidence type="ECO:0000313" key="4">
    <source>
        <dbReference type="Proteomes" id="UP001260773"/>
    </source>
</evidence>
<reference evidence="2 3" key="1">
    <citation type="submission" date="2018-12" db="EMBL/GenBank/DDBJ databases">
        <title>A novel vanA-carrying plasmid in a clinical isolate of Enterococcus avium.</title>
        <authorList>
            <person name="Bernasconi O.J."/>
            <person name="Luzzaro F."/>
            <person name="Endimiani A."/>
        </authorList>
    </citation>
    <scope>NUCLEOTIDE SEQUENCE [LARGE SCALE GENOMIC DNA]</scope>
    <source>
        <strain evidence="2 3">LC0559/18</strain>
    </source>
</reference>
<dbReference type="Gene3D" id="3.40.50.1000">
    <property type="entry name" value="HAD superfamily/HAD-like"/>
    <property type="match status" value="1"/>
</dbReference>
<protein>
    <submittedName>
        <fullName evidence="1">HAD family phosphatase</fullName>
    </submittedName>
</protein>
<evidence type="ECO:0000313" key="3">
    <source>
        <dbReference type="Proteomes" id="UP000288388"/>
    </source>
</evidence>
<dbReference type="RefSeq" id="WP_048719612.1">
    <property type="nucleotide sequence ID" value="NZ_CAAKOC010000073.1"/>
</dbReference>
<dbReference type="SFLD" id="SFLDG01129">
    <property type="entry name" value="C1.5:_HAD__Beta-PGM__Phosphata"/>
    <property type="match status" value="1"/>
</dbReference>
<dbReference type="Pfam" id="PF13419">
    <property type="entry name" value="HAD_2"/>
    <property type="match status" value="1"/>
</dbReference>
<dbReference type="PANTHER" id="PTHR18901:SF38">
    <property type="entry name" value="PSEUDOURIDINE-5'-PHOSPHATASE"/>
    <property type="match status" value="1"/>
</dbReference>
<proteinExistence type="predicted"/>
<dbReference type="Gene3D" id="1.10.150.240">
    <property type="entry name" value="Putative phosphatase, domain 2"/>
    <property type="match status" value="1"/>
</dbReference>
<dbReference type="EMBL" id="JARPWH010000015">
    <property type="protein sequence ID" value="MDT2401959.1"/>
    <property type="molecule type" value="Genomic_DNA"/>
</dbReference>
<dbReference type="InterPro" id="IPR036412">
    <property type="entry name" value="HAD-like_sf"/>
</dbReference>
<dbReference type="InterPro" id="IPR023214">
    <property type="entry name" value="HAD_sf"/>
</dbReference>
<dbReference type="SUPFAM" id="SSF56784">
    <property type="entry name" value="HAD-like"/>
    <property type="match status" value="1"/>
</dbReference>
<dbReference type="CDD" id="cd07505">
    <property type="entry name" value="HAD_BPGM-like"/>
    <property type="match status" value="1"/>
</dbReference>
<name>A0A2N8PY83_ENTAV</name>
<reference evidence="1" key="2">
    <citation type="submission" date="2023-03" db="EMBL/GenBank/DDBJ databases">
        <authorList>
            <person name="Shen W."/>
            <person name="Cai J."/>
        </authorList>
    </citation>
    <scope>NUCLEOTIDE SEQUENCE</scope>
    <source>
        <strain evidence="1">P33-2</strain>
    </source>
</reference>
<dbReference type="SFLD" id="SFLDS00003">
    <property type="entry name" value="Haloacid_Dehalogenase"/>
    <property type="match status" value="1"/>
</dbReference>
<accession>A0A2N8PY83</accession>
<comment type="caution">
    <text evidence="1">The sequence shown here is derived from an EMBL/GenBank/DDBJ whole genome shotgun (WGS) entry which is preliminary data.</text>
</comment>
<sequence>MKKVKGIIFDMDGLLFDTESIYCEANLVVAEKYGLPFTKEIYARFIGISDEEVWAELHKMYADHGEETVQKFIDESWGMAHDRFKTGEVDLKPGVHELLAYLEEKEIPRVVASSNVRPIIEILLEHAGIRDKFSDIISAEDVKFAKPDPEIFVIASNRLGLAPEDCLVLEDSKNGILAAEGAEVPVVMVPDILPPTTELKEKTEAVFSTLHEVIDFLEA</sequence>
<dbReference type="NCBIfam" id="TIGR01509">
    <property type="entry name" value="HAD-SF-IA-v3"/>
    <property type="match status" value="1"/>
</dbReference>
<dbReference type="NCBIfam" id="TIGR01549">
    <property type="entry name" value="HAD-SF-IA-v1"/>
    <property type="match status" value="1"/>
</dbReference>
<organism evidence="1 4">
    <name type="scientific">Enterococcus avium</name>
    <name type="common">Streptococcus avium</name>
    <dbReference type="NCBI Taxonomy" id="33945"/>
    <lineage>
        <taxon>Bacteria</taxon>
        <taxon>Bacillati</taxon>
        <taxon>Bacillota</taxon>
        <taxon>Bacilli</taxon>
        <taxon>Lactobacillales</taxon>
        <taxon>Enterococcaceae</taxon>
        <taxon>Enterococcus</taxon>
    </lineage>
</organism>
<dbReference type="Proteomes" id="UP000288388">
    <property type="component" value="Unassembled WGS sequence"/>
</dbReference>
<dbReference type="InterPro" id="IPR023198">
    <property type="entry name" value="PGP-like_dom2"/>
</dbReference>
<dbReference type="InterPro" id="IPR006439">
    <property type="entry name" value="HAD-SF_hydro_IA"/>
</dbReference>
<gene>
    <name evidence="2" type="ORF">EK398_16365</name>
    <name evidence="1" type="ORF">P7D43_06215</name>
</gene>